<evidence type="ECO:0000259" key="6">
    <source>
        <dbReference type="Pfam" id="PF18972"/>
    </source>
</evidence>
<dbReference type="STRING" id="1280837.A0A316VI36"/>
<feature type="domain" description="Cns1/TTC4 wheel" evidence="6">
    <location>
        <begin position="269"/>
        <end position="397"/>
    </location>
</feature>
<dbReference type="InterPro" id="IPR011990">
    <property type="entry name" value="TPR-like_helical_dom_sf"/>
</dbReference>
<dbReference type="AlphaFoldDB" id="A0A316VI36"/>
<dbReference type="GeneID" id="37017516"/>
<gene>
    <name evidence="7" type="ORF">FA14DRAFT_10524</name>
</gene>
<organism evidence="7 8">
    <name type="scientific">Meira miltonrushii</name>
    <dbReference type="NCBI Taxonomy" id="1280837"/>
    <lineage>
        <taxon>Eukaryota</taxon>
        <taxon>Fungi</taxon>
        <taxon>Dikarya</taxon>
        <taxon>Basidiomycota</taxon>
        <taxon>Ustilaginomycotina</taxon>
        <taxon>Exobasidiomycetes</taxon>
        <taxon>Exobasidiales</taxon>
        <taxon>Brachybasidiaceae</taxon>
        <taxon>Meira</taxon>
    </lineage>
</organism>
<dbReference type="PANTHER" id="PTHR46035:SF1">
    <property type="entry name" value="TETRATRICOPEPTIDE REPEAT PROTEIN 4"/>
    <property type="match status" value="1"/>
</dbReference>
<comment type="similarity">
    <text evidence="3">Belongs to the TTC4 family.</text>
</comment>
<keyword evidence="4" id="KW-0175">Coiled coil</keyword>
<keyword evidence="1" id="KW-0677">Repeat</keyword>
<evidence type="ECO:0000313" key="8">
    <source>
        <dbReference type="Proteomes" id="UP000245771"/>
    </source>
</evidence>
<keyword evidence="8" id="KW-1185">Reference proteome</keyword>
<sequence>MSITETPSTAGAEKSQRSLDSHFSTLDSTPLFMTQLPSDNEGQKEDSTVLDALQSLTFDGTPDEVASNFKRQGNEYFVAKRYTEARGFYSQGLDAYPKDVKLQETLYVNRAACNLPLENYGMVLKDCSSALGLNPASVKAFFRSAKALSALKRYVEAIDCCDHALLHEKDNVEIIKLRAQILKQKIDEDRREKETSERERRSNESKTALAKAFLARGLWIENTSKPPENPNPAQFDSDAISGTDSSSTLPLTITNKEGEIIANTKWHTPDAIRTPIIFPVVLLYPQYHQSDMVSQFHEDTTLGAHLDMMFPHPPSLPWDTKGEYVSSNLSILATTHSKRILRIGKGLTLREAMDHCARDADPAKKEERDGMVLQDGILSFIVIPKGSEAEKRWIDEFKKQRTVNP</sequence>
<dbReference type="OrthoDB" id="1724687at2759"/>
<feature type="region of interest" description="Disordered" evidence="5">
    <location>
        <begin position="222"/>
        <end position="244"/>
    </location>
</feature>
<dbReference type="Proteomes" id="UP000245771">
    <property type="component" value="Unassembled WGS sequence"/>
</dbReference>
<dbReference type="PANTHER" id="PTHR46035">
    <property type="entry name" value="TETRATRICOPEPTIDE REPEAT PROTEIN 4"/>
    <property type="match status" value="1"/>
</dbReference>
<keyword evidence="2" id="KW-0802">TPR repeat</keyword>
<dbReference type="InParanoid" id="A0A316VI36"/>
<dbReference type="InterPro" id="IPR019734">
    <property type="entry name" value="TPR_rpt"/>
</dbReference>
<dbReference type="Gene3D" id="1.25.40.10">
    <property type="entry name" value="Tetratricopeptide repeat domain"/>
    <property type="match status" value="1"/>
</dbReference>
<dbReference type="SMART" id="SM00028">
    <property type="entry name" value="TPR"/>
    <property type="match status" value="3"/>
</dbReference>
<dbReference type="InterPro" id="IPR044059">
    <property type="entry name" value="Csn1/TTC4_wheel"/>
</dbReference>
<dbReference type="EMBL" id="KZ819602">
    <property type="protein sequence ID" value="PWN37160.1"/>
    <property type="molecule type" value="Genomic_DNA"/>
</dbReference>
<dbReference type="FunCoup" id="A0A316VI36">
    <property type="interactions" value="695"/>
</dbReference>
<evidence type="ECO:0000256" key="2">
    <source>
        <dbReference type="ARBA" id="ARBA00022803"/>
    </source>
</evidence>
<dbReference type="RefSeq" id="XP_025357462.1">
    <property type="nucleotide sequence ID" value="XM_025495735.1"/>
</dbReference>
<dbReference type="GO" id="GO:0006457">
    <property type="term" value="P:protein folding"/>
    <property type="evidence" value="ECO:0007669"/>
    <property type="project" value="TreeGrafter"/>
</dbReference>
<name>A0A316VI36_9BASI</name>
<dbReference type="Pfam" id="PF18972">
    <property type="entry name" value="Wheel"/>
    <property type="match status" value="1"/>
</dbReference>
<feature type="region of interest" description="Disordered" evidence="5">
    <location>
        <begin position="1"/>
        <end position="20"/>
    </location>
</feature>
<accession>A0A316VI36</accession>
<evidence type="ECO:0000313" key="7">
    <source>
        <dbReference type="EMBL" id="PWN37160.1"/>
    </source>
</evidence>
<protein>
    <recommendedName>
        <fullName evidence="6">Cns1/TTC4 wheel domain-containing protein</fullName>
    </recommendedName>
</protein>
<dbReference type="GO" id="GO:0005829">
    <property type="term" value="C:cytosol"/>
    <property type="evidence" value="ECO:0007669"/>
    <property type="project" value="TreeGrafter"/>
</dbReference>
<dbReference type="GO" id="GO:0051879">
    <property type="term" value="F:Hsp90 protein binding"/>
    <property type="evidence" value="ECO:0007669"/>
    <property type="project" value="InterPro"/>
</dbReference>
<dbReference type="SUPFAM" id="SSF48452">
    <property type="entry name" value="TPR-like"/>
    <property type="match status" value="1"/>
</dbReference>
<feature type="coiled-coil region" evidence="4">
    <location>
        <begin position="172"/>
        <end position="206"/>
    </location>
</feature>
<evidence type="ECO:0000256" key="5">
    <source>
        <dbReference type="SAM" id="MobiDB-lite"/>
    </source>
</evidence>
<evidence type="ECO:0000256" key="4">
    <source>
        <dbReference type="SAM" id="Coils"/>
    </source>
</evidence>
<dbReference type="GO" id="GO:0030544">
    <property type="term" value="F:Hsp70 protein binding"/>
    <property type="evidence" value="ECO:0007669"/>
    <property type="project" value="TreeGrafter"/>
</dbReference>
<evidence type="ECO:0000256" key="3">
    <source>
        <dbReference type="ARBA" id="ARBA00023602"/>
    </source>
</evidence>
<evidence type="ECO:0000256" key="1">
    <source>
        <dbReference type="ARBA" id="ARBA00022737"/>
    </source>
</evidence>
<reference evidence="7 8" key="1">
    <citation type="journal article" date="2018" name="Mol. Biol. Evol.">
        <title>Broad Genomic Sampling Reveals a Smut Pathogenic Ancestry of the Fungal Clade Ustilaginomycotina.</title>
        <authorList>
            <person name="Kijpornyongpan T."/>
            <person name="Mondo S.J."/>
            <person name="Barry K."/>
            <person name="Sandor L."/>
            <person name="Lee J."/>
            <person name="Lipzen A."/>
            <person name="Pangilinan J."/>
            <person name="LaButti K."/>
            <person name="Hainaut M."/>
            <person name="Henrissat B."/>
            <person name="Grigoriev I.V."/>
            <person name="Spatafora J.W."/>
            <person name="Aime M.C."/>
        </authorList>
    </citation>
    <scope>NUCLEOTIDE SEQUENCE [LARGE SCALE GENOMIC DNA]</scope>
    <source>
        <strain evidence="7 8">MCA 3882</strain>
    </source>
</reference>
<dbReference type="CDD" id="cd21377">
    <property type="entry name" value="CTWD_Cns1-like"/>
    <property type="match status" value="1"/>
</dbReference>
<proteinExistence type="inferred from homology"/>
<dbReference type="GO" id="GO:0005634">
    <property type="term" value="C:nucleus"/>
    <property type="evidence" value="ECO:0007669"/>
    <property type="project" value="TreeGrafter"/>
</dbReference>